<dbReference type="InterPro" id="IPR036737">
    <property type="entry name" value="OmpA-like_sf"/>
</dbReference>
<evidence type="ECO:0000313" key="6">
    <source>
        <dbReference type="EMBL" id="ROQ20522.1"/>
    </source>
</evidence>
<name>A0A3N1NNW9_9GAMM</name>
<dbReference type="Pfam" id="PF00691">
    <property type="entry name" value="OmpA"/>
    <property type="match status" value="1"/>
</dbReference>
<keyword evidence="3" id="KW-0998">Cell outer membrane</keyword>
<gene>
    <name evidence="6" type="ORF">EDC38_1128</name>
</gene>
<feature type="domain" description="OmpA-like" evidence="5">
    <location>
        <begin position="186"/>
        <end position="303"/>
    </location>
</feature>
<evidence type="ECO:0000256" key="1">
    <source>
        <dbReference type="ARBA" id="ARBA00004442"/>
    </source>
</evidence>
<dbReference type="RefSeq" id="WP_123637657.1">
    <property type="nucleotide sequence ID" value="NZ_RJUK01000001.1"/>
</dbReference>
<dbReference type="Gene3D" id="3.30.1330.60">
    <property type="entry name" value="OmpA-like domain"/>
    <property type="match status" value="1"/>
</dbReference>
<dbReference type="SUPFAM" id="SSF103088">
    <property type="entry name" value="OmpA-like"/>
    <property type="match status" value="1"/>
</dbReference>
<dbReference type="EMBL" id="RJUK01000001">
    <property type="protein sequence ID" value="ROQ20522.1"/>
    <property type="molecule type" value="Genomic_DNA"/>
</dbReference>
<organism evidence="6 7">
    <name type="scientific">Marinimicrobium koreense</name>
    <dbReference type="NCBI Taxonomy" id="306545"/>
    <lineage>
        <taxon>Bacteria</taxon>
        <taxon>Pseudomonadati</taxon>
        <taxon>Pseudomonadota</taxon>
        <taxon>Gammaproteobacteria</taxon>
        <taxon>Cellvibrionales</taxon>
        <taxon>Cellvibrionaceae</taxon>
        <taxon>Marinimicrobium</taxon>
    </lineage>
</organism>
<keyword evidence="2 4" id="KW-0472">Membrane</keyword>
<keyword evidence="7" id="KW-1185">Reference proteome</keyword>
<dbReference type="PANTHER" id="PTHR30329:SF21">
    <property type="entry name" value="LIPOPROTEIN YIAD-RELATED"/>
    <property type="match status" value="1"/>
</dbReference>
<dbReference type="InterPro" id="IPR041544">
    <property type="entry name" value="MotY_N"/>
</dbReference>
<evidence type="ECO:0000256" key="2">
    <source>
        <dbReference type="ARBA" id="ARBA00023136"/>
    </source>
</evidence>
<dbReference type="InterPro" id="IPR006664">
    <property type="entry name" value="OMP_bac"/>
</dbReference>
<dbReference type="PANTHER" id="PTHR30329">
    <property type="entry name" value="STATOR ELEMENT OF FLAGELLAR MOTOR COMPLEX"/>
    <property type="match status" value="1"/>
</dbReference>
<comment type="caution">
    <text evidence="6">The sequence shown here is derived from an EMBL/GenBank/DDBJ whole genome shotgun (WGS) entry which is preliminary data.</text>
</comment>
<protein>
    <submittedName>
        <fullName evidence="6">OmpA family protein</fullName>
    </submittedName>
</protein>
<dbReference type="Gene3D" id="2.60.40.2540">
    <property type="match status" value="1"/>
</dbReference>
<sequence length="311" mass="35260">MMTPSGPRVVPQYRRNVRWAPLWCLLWACALALGARAEQFRGPVANASWQLDASVFECRLVQPIPRFGSAVFTRRAGEAQRFVLQQANRHLASGEAQIRSEHPEWRETAQPETLDAVSVQSGAQPLVVDWQRSQRLAAELRTGRRLIISYAPWDGRAQAAEIVLEPVGFRAGLDGFNDCLSGLLPVNFDQVERNALYFPAGYADLPESELEKLDRIALYASADDRVTHFYVDGHTDGLGLRAENLELSRERAEMVTQYLVERGVPEQKIITRWHGERYPVGSNRDPEGRAENRRVTVRLERRDERLSARTD</sequence>
<dbReference type="InterPro" id="IPR006665">
    <property type="entry name" value="OmpA-like"/>
</dbReference>
<comment type="subcellular location">
    <subcellularLocation>
        <location evidence="1">Cell outer membrane</location>
    </subcellularLocation>
</comment>
<dbReference type="InterPro" id="IPR050330">
    <property type="entry name" value="Bact_OuterMem_StrucFunc"/>
</dbReference>
<dbReference type="OrthoDB" id="6905929at2"/>
<dbReference type="GO" id="GO:0009279">
    <property type="term" value="C:cell outer membrane"/>
    <property type="evidence" value="ECO:0007669"/>
    <property type="project" value="UniProtKB-SubCell"/>
</dbReference>
<dbReference type="AlphaFoldDB" id="A0A3N1NNW9"/>
<dbReference type="Pfam" id="PF18393">
    <property type="entry name" value="MotY_N"/>
    <property type="match status" value="1"/>
</dbReference>
<dbReference type="CDD" id="cd07185">
    <property type="entry name" value="OmpA_C-like"/>
    <property type="match status" value="1"/>
</dbReference>
<evidence type="ECO:0000256" key="3">
    <source>
        <dbReference type="ARBA" id="ARBA00023237"/>
    </source>
</evidence>
<reference evidence="6 7" key="1">
    <citation type="submission" date="2018-11" db="EMBL/GenBank/DDBJ databases">
        <title>Genomic Encyclopedia of Type Strains, Phase IV (KMG-IV): sequencing the most valuable type-strain genomes for metagenomic binning, comparative biology and taxonomic classification.</title>
        <authorList>
            <person name="Goeker M."/>
        </authorList>
    </citation>
    <scope>NUCLEOTIDE SEQUENCE [LARGE SCALE GENOMIC DNA]</scope>
    <source>
        <strain evidence="6 7">DSM 16974</strain>
    </source>
</reference>
<evidence type="ECO:0000256" key="4">
    <source>
        <dbReference type="PROSITE-ProRule" id="PRU00473"/>
    </source>
</evidence>
<dbReference type="PRINTS" id="PR01023">
    <property type="entry name" value="NAFLGMOTY"/>
</dbReference>
<dbReference type="PRINTS" id="PR01021">
    <property type="entry name" value="OMPADOMAIN"/>
</dbReference>
<dbReference type="Proteomes" id="UP000273643">
    <property type="component" value="Unassembled WGS sequence"/>
</dbReference>
<dbReference type="PROSITE" id="PS51123">
    <property type="entry name" value="OMPA_2"/>
    <property type="match status" value="1"/>
</dbReference>
<evidence type="ECO:0000259" key="5">
    <source>
        <dbReference type="PROSITE" id="PS51123"/>
    </source>
</evidence>
<accession>A0A3N1NNW9</accession>
<proteinExistence type="predicted"/>
<evidence type="ECO:0000313" key="7">
    <source>
        <dbReference type="Proteomes" id="UP000273643"/>
    </source>
</evidence>